<feature type="transmembrane region" description="Helical" evidence="6">
    <location>
        <begin position="307"/>
        <end position="326"/>
    </location>
</feature>
<keyword evidence="4 6" id="KW-0472">Membrane</keyword>
<feature type="transmembrane region" description="Helical" evidence="6">
    <location>
        <begin position="332"/>
        <end position="358"/>
    </location>
</feature>
<dbReference type="Pfam" id="PF07690">
    <property type="entry name" value="MFS_1"/>
    <property type="match status" value="1"/>
</dbReference>
<feature type="transmembrane region" description="Helical" evidence="6">
    <location>
        <begin position="124"/>
        <end position="146"/>
    </location>
</feature>
<keyword evidence="2 6" id="KW-0812">Transmembrane</keyword>
<dbReference type="PROSITE" id="PS50850">
    <property type="entry name" value="MFS"/>
    <property type="match status" value="1"/>
</dbReference>
<feature type="transmembrane region" description="Helical" evidence="6">
    <location>
        <begin position="240"/>
        <end position="259"/>
    </location>
</feature>
<dbReference type="RefSeq" id="WP_250921482.1">
    <property type="nucleotide sequence ID" value="NZ_JAMQAW010000029.1"/>
</dbReference>
<dbReference type="Gene3D" id="1.20.1250.20">
    <property type="entry name" value="MFS general substrate transporter like domains"/>
    <property type="match status" value="2"/>
</dbReference>
<organism evidence="8 9">
    <name type="scientific">Streptomyces albipurpureus</name>
    <dbReference type="NCBI Taxonomy" id="2897419"/>
    <lineage>
        <taxon>Bacteria</taxon>
        <taxon>Bacillati</taxon>
        <taxon>Actinomycetota</taxon>
        <taxon>Actinomycetes</taxon>
        <taxon>Kitasatosporales</taxon>
        <taxon>Streptomycetaceae</taxon>
        <taxon>Streptomyces</taxon>
    </lineage>
</organism>
<dbReference type="InterPro" id="IPR005829">
    <property type="entry name" value="Sugar_transporter_CS"/>
</dbReference>
<evidence type="ECO:0000256" key="2">
    <source>
        <dbReference type="ARBA" id="ARBA00022692"/>
    </source>
</evidence>
<feature type="transmembrane region" description="Helical" evidence="6">
    <location>
        <begin position="370"/>
        <end position="393"/>
    </location>
</feature>
<gene>
    <name evidence="8" type="ORF">NBG84_23140</name>
</gene>
<evidence type="ECO:0000313" key="8">
    <source>
        <dbReference type="EMBL" id="MCM2391152.1"/>
    </source>
</evidence>
<evidence type="ECO:0000256" key="1">
    <source>
        <dbReference type="ARBA" id="ARBA00004651"/>
    </source>
</evidence>
<dbReference type="InterPro" id="IPR011701">
    <property type="entry name" value="MFS"/>
</dbReference>
<feature type="transmembrane region" description="Helical" evidence="6">
    <location>
        <begin position="186"/>
        <end position="204"/>
    </location>
</feature>
<comment type="caution">
    <text evidence="8">The sequence shown here is derived from an EMBL/GenBank/DDBJ whole genome shotgun (WGS) entry which is preliminary data.</text>
</comment>
<proteinExistence type="predicted"/>
<reference evidence="8" key="1">
    <citation type="submission" date="2022-06" db="EMBL/GenBank/DDBJ databases">
        <title>Genome public.</title>
        <authorList>
            <person name="Sun Q."/>
        </authorList>
    </citation>
    <scope>NUCLEOTIDE SEQUENCE</scope>
    <source>
        <strain evidence="8">CWNU-1</strain>
    </source>
</reference>
<accession>A0ABT0URB7</accession>
<evidence type="ECO:0000256" key="6">
    <source>
        <dbReference type="SAM" id="Phobius"/>
    </source>
</evidence>
<dbReference type="PROSITE" id="PS00216">
    <property type="entry name" value="SUGAR_TRANSPORT_1"/>
    <property type="match status" value="2"/>
</dbReference>
<feature type="transmembrane region" description="Helical" evidence="6">
    <location>
        <begin position="99"/>
        <end position="118"/>
    </location>
</feature>
<dbReference type="EMBL" id="JAMQAW010000029">
    <property type="protein sequence ID" value="MCM2391152.1"/>
    <property type="molecule type" value="Genomic_DNA"/>
</dbReference>
<feature type="domain" description="Major facilitator superfamily (MFS) profile" evidence="7">
    <location>
        <begin position="26"/>
        <end position="421"/>
    </location>
</feature>
<dbReference type="InterPro" id="IPR020846">
    <property type="entry name" value="MFS_dom"/>
</dbReference>
<evidence type="ECO:0000256" key="5">
    <source>
        <dbReference type="SAM" id="MobiDB-lite"/>
    </source>
</evidence>
<feature type="transmembrane region" description="Helical" evidence="6">
    <location>
        <begin position="67"/>
        <end position="87"/>
    </location>
</feature>
<feature type="transmembrane region" description="Helical" evidence="6">
    <location>
        <begin position="399"/>
        <end position="417"/>
    </location>
</feature>
<dbReference type="PANTHER" id="PTHR23528">
    <property type="match status" value="1"/>
</dbReference>
<dbReference type="InterPro" id="IPR036259">
    <property type="entry name" value="MFS_trans_sf"/>
</dbReference>
<comment type="subcellular location">
    <subcellularLocation>
        <location evidence="1">Cell membrane</location>
        <topology evidence="1">Multi-pass membrane protein</topology>
    </subcellularLocation>
</comment>
<keyword evidence="3 6" id="KW-1133">Transmembrane helix</keyword>
<protein>
    <submittedName>
        <fullName evidence="8">MFS transporter</fullName>
    </submittedName>
</protein>
<evidence type="ECO:0000256" key="4">
    <source>
        <dbReference type="ARBA" id="ARBA00023136"/>
    </source>
</evidence>
<name>A0ABT0URB7_9ACTN</name>
<dbReference type="SUPFAM" id="SSF103473">
    <property type="entry name" value="MFS general substrate transporter"/>
    <property type="match status" value="1"/>
</dbReference>
<keyword evidence="9" id="KW-1185">Reference proteome</keyword>
<feature type="transmembrane region" description="Helical" evidence="6">
    <location>
        <begin position="271"/>
        <end position="295"/>
    </location>
</feature>
<feature type="compositionally biased region" description="Low complexity" evidence="5">
    <location>
        <begin position="11"/>
        <end position="20"/>
    </location>
</feature>
<dbReference type="Proteomes" id="UP001431429">
    <property type="component" value="Unassembled WGS sequence"/>
</dbReference>
<sequence>MSTSNAPQLNRPADSSPSGPPAARSLRSLLTWLGFANAAMYAIYLGLGGILNPLLVEDVVGSADKVTALGIVSGVSAVFATLANPIAGALSDRAGRRNPFILGGAVLAAVSIAALGSINSLLLIALFWSLAQIFMNSYQAAITAIVPDRVPKERLGTASAMVGLGLPVGGLLGVTVAGGLSESLNTAYLVFGVFIAFTAVLFTWRVKDVPLSSAAAGPSFKQQAAAFGGSLKAHDFRWAFIGRALLVLGYFSVQGYQLYVLQDHVDMPSGIGATAGTGILSALGMVAAGVSTVLGGTLSDKLGRRKIFIAAAGSVAGLAMIIPIATPTWPGMLVFTVINGLAFGCFMAVDTAVVAAVLPSQGDAARDMGVLNVANAGPQIVAPFVASLLIAHLGGYNTLFAFAGIFAVVGAISVYRIRSVN</sequence>
<evidence type="ECO:0000313" key="9">
    <source>
        <dbReference type="Proteomes" id="UP001431429"/>
    </source>
</evidence>
<dbReference type="PANTHER" id="PTHR23528:SF1">
    <property type="entry name" value="MAJOR FACILITATOR SUPERFAMILY (MFS) PROFILE DOMAIN-CONTAINING PROTEIN"/>
    <property type="match status" value="1"/>
</dbReference>
<evidence type="ECO:0000256" key="3">
    <source>
        <dbReference type="ARBA" id="ARBA00022989"/>
    </source>
</evidence>
<evidence type="ECO:0000259" key="7">
    <source>
        <dbReference type="PROSITE" id="PS50850"/>
    </source>
</evidence>
<feature type="transmembrane region" description="Helical" evidence="6">
    <location>
        <begin position="158"/>
        <end position="180"/>
    </location>
</feature>
<feature type="region of interest" description="Disordered" evidence="5">
    <location>
        <begin position="1"/>
        <end position="20"/>
    </location>
</feature>
<feature type="transmembrane region" description="Helical" evidence="6">
    <location>
        <begin position="29"/>
        <end position="47"/>
    </location>
</feature>